<dbReference type="OrthoDB" id="30633at2"/>
<feature type="region of interest" description="Disordered" evidence="1">
    <location>
        <begin position="105"/>
        <end position="145"/>
    </location>
</feature>
<dbReference type="EMBL" id="VDLX02000025">
    <property type="protein sequence ID" value="KAB8188513.1"/>
    <property type="molecule type" value="Genomic_DNA"/>
</dbReference>
<name>A0A5C4VCY1_9ACTN</name>
<feature type="compositionally biased region" description="Basic residues" evidence="1">
    <location>
        <begin position="7"/>
        <end position="26"/>
    </location>
</feature>
<comment type="caution">
    <text evidence="3">The sequence shown here is derived from an EMBL/GenBank/DDBJ whole genome shotgun (WGS) entry which is preliminary data.</text>
</comment>
<dbReference type="Pfam" id="PF01636">
    <property type="entry name" value="APH"/>
    <property type="match status" value="1"/>
</dbReference>
<proteinExistence type="predicted"/>
<dbReference type="SUPFAM" id="SSF56112">
    <property type="entry name" value="Protein kinase-like (PK-like)"/>
    <property type="match status" value="1"/>
</dbReference>
<dbReference type="InterPro" id="IPR011009">
    <property type="entry name" value="Kinase-like_dom_sf"/>
</dbReference>
<dbReference type="AlphaFoldDB" id="A0A5C4VCY1"/>
<keyword evidence="3" id="KW-0808">Transferase</keyword>
<protein>
    <submittedName>
        <fullName evidence="3">Phosphotransferase</fullName>
    </submittedName>
</protein>
<evidence type="ECO:0000256" key="1">
    <source>
        <dbReference type="SAM" id="MobiDB-lite"/>
    </source>
</evidence>
<dbReference type="Proteomes" id="UP000312512">
    <property type="component" value="Unassembled WGS sequence"/>
</dbReference>
<evidence type="ECO:0000313" key="3">
    <source>
        <dbReference type="EMBL" id="KAB8188513.1"/>
    </source>
</evidence>
<organism evidence="3 4">
    <name type="scientific">Nonomuraea phyllanthi</name>
    <dbReference type="NCBI Taxonomy" id="2219224"/>
    <lineage>
        <taxon>Bacteria</taxon>
        <taxon>Bacillati</taxon>
        <taxon>Actinomycetota</taxon>
        <taxon>Actinomycetes</taxon>
        <taxon>Streptosporangiales</taxon>
        <taxon>Streptosporangiaceae</taxon>
        <taxon>Nonomuraea</taxon>
    </lineage>
</organism>
<feature type="region of interest" description="Disordered" evidence="1">
    <location>
        <begin position="1"/>
        <end position="45"/>
    </location>
</feature>
<gene>
    <name evidence="3" type="ORF">FH608_044055</name>
</gene>
<reference evidence="3 4" key="1">
    <citation type="submission" date="2019-10" db="EMBL/GenBank/DDBJ databases">
        <title>Nonomuraea sp. nov., isolated from Phyllanthus amarus.</title>
        <authorList>
            <person name="Klykleung N."/>
            <person name="Tanasupawat S."/>
        </authorList>
    </citation>
    <scope>NUCLEOTIDE SEQUENCE [LARGE SCALE GENOMIC DNA]</scope>
    <source>
        <strain evidence="3 4">PA1-10</strain>
    </source>
</reference>
<feature type="domain" description="Aminoglycoside phosphotransferase" evidence="2">
    <location>
        <begin position="168"/>
        <end position="394"/>
    </location>
</feature>
<keyword evidence="4" id="KW-1185">Reference proteome</keyword>
<dbReference type="GO" id="GO:0016740">
    <property type="term" value="F:transferase activity"/>
    <property type="evidence" value="ECO:0007669"/>
    <property type="project" value="UniProtKB-KW"/>
</dbReference>
<evidence type="ECO:0000259" key="2">
    <source>
        <dbReference type="Pfam" id="PF01636"/>
    </source>
</evidence>
<accession>A0A5C4VCY1</accession>
<dbReference type="InterPro" id="IPR002575">
    <property type="entry name" value="Aminoglycoside_PTrfase"/>
</dbReference>
<evidence type="ECO:0000313" key="4">
    <source>
        <dbReference type="Proteomes" id="UP000312512"/>
    </source>
</evidence>
<dbReference type="Gene3D" id="3.90.1200.10">
    <property type="match status" value="1"/>
</dbReference>
<sequence length="471" mass="51515">MDGTAHGRPRRPLPRPPGRHRHRLRPAGRPSPRPGRPDHRPLIGARSRTWRSLGVRGLCHLTAGPPFAGERAGLGEFVDELDEARVAGRIPPLRVVTPLAVLSTAGAPARRRARSTADPARRHGRSTADPDSPRPPRIGAFPPHTGRVDHVAYVREAFGWDREVVVSPGPQGAQGRIWRLEVGRARYALKEIYADPPSKASIDAELAFARRATEAGVRLPASHADREGRYLLTTPDGTWLRLYDWADLRPLDPAARTTPGELGKLLARLHRCAPATASEPDGRPPASWYDRVPAAHEWSKVSASDASWAGRLADLPAMLPDLVAAVAPADPAGLIVCHRDLHPDNVLADPDGNLVVVDWGDFGPAAPGRELARALFDWFCDDSVTDLDAMRGMYEAYVRAGGPGRLAEQADFSMLVASRLNFLLLQARIAVDSEAEPRHREWAEREIDEMLRILPTPRQLADVLQMALGTP</sequence>